<keyword evidence="3" id="KW-0963">Cytoplasm</keyword>
<keyword evidence="10" id="KW-1185">Reference proteome</keyword>
<dbReference type="PANTHER" id="PTHR12649:SF11">
    <property type="entry name" value="PEPTIDYL-TRNA HYDROLASE 2, MITOCHONDRIAL"/>
    <property type="match status" value="1"/>
</dbReference>
<evidence type="ECO:0000256" key="5">
    <source>
        <dbReference type="ARBA" id="ARBA00022801"/>
    </source>
</evidence>
<comment type="similarity">
    <text evidence="7">Belongs to the PTH2 family.</text>
</comment>
<dbReference type="PRINTS" id="PR00706">
    <property type="entry name" value="PYROGLUPTASE"/>
</dbReference>
<dbReference type="InterPro" id="IPR016125">
    <property type="entry name" value="Peptidase_C15-like"/>
</dbReference>
<gene>
    <name evidence="9" type="ORF">CTAYLR_007855</name>
</gene>
<keyword evidence="6" id="KW-0788">Thiol protease</keyword>
<name>A0AAD7UCD1_9STRA</name>
<dbReference type="AlphaFoldDB" id="A0AAD7UCD1"/>
<accession>A0AAD7UCD1</accession>
<evidence type="ECO:0000256" key="1">
    <source>
        <dbReference type="ARBA" id="ARBA00006641"/>
    </source>
</evidence>
<dbReference type="GO" id="GO:0016920">
    <property type="term" value="F:pyroglutamyl-peptidase activity"/>
    <property type="evidence" value="ECO:0007669"/>
    <property type="project" value="InterPro"/>
</dbReference>
<reference evidence="9" key="1">
    <citation type="submission" date="2023-01" db="EMBL/GenBank/DDBJ databases">
        <title>Metagenome sequencing of chrysophaentin producing Chrysophaeum taylorii.</title>
        <authorList>
            <person name="Davison J."/>
            <person name="Bewley C."/>
        </authorList>
    </citation>
    <scope>NUCLEOTIDE SEQUENCE</scope>
    <source>
        <strain evidence="9">NIES-1699</strain>
    </source>
</reference>
<dbReference type="FunFam" id="3.40.1490.10:FF:000002">
    <property type="entry name" value="Peptidyl-tRNA hydrolase 2, mitochondrial"/>
    <property type="match status" value="1"/>
</dbReference>
<dbReference type="Gene3D" id="1.10.8.10">
    <property type="entry name" value="DNA helicase RuvA subunit, C-terminal domain"/>
    <property type="match status" value="1"/>
</dbReference>
<evidence type="ECO:0000313" key="10">
    <source>
        <dbReference type="Proteomes" id="UP001230188"/>
    </source>
</evidence>
<dbReference type="PANTHER" id="PTHR12649">
    <property type="entry name" value="PEPTIDYL-TRNA HYDROLASE 2"/>
    <property type="match status" value="1"/>
</dbReference>
<dbReference type="InterPro" id="IPR002833">
    <property type="entry name" value="PTH2"/>
</dbReference>
<evidence type="ECO:0000256" key="7">
    <source>
        <dbReference type="ARBA" id="ARBA00038050"/>
    </source>
</evidence>
<comment type="similarity">
    <text evidence="1">Belongs to the peptidase C15 family.</text>
</comment>
<organism evidence="9 10">
    <name type="scientific">Chrysophaeum taylorii</name>
    <dbReference type="NCBI Taxonomy" id="2483200"/>
    <lineage>
        <taxon>Eukaryota</taxon>
        <taxon>Sar</taxon>
        <taxon>Stramenopiles</taxon>
        <taxon>Ochrophyta</taxon>
        <taxon>Pelagophyceae</taxon>
        <taxon>Pelagomonadales</taxon>
        <taxon>Pelagomonadaceae</taxon>
        <taxon>Chrysophaeum</taxon>
    </lineage>
</organism>
<dbReference type="GO" id="GO:0005829">
    <property type="term" value="C:cytosol"/>
    <property type="evidence" value="ECO:0007669"/>
    <property type="project" value="InterPro"/>
</dbReference>
<dbReference type="InterPro" id="IPR023476">
    <property type="entry name" value="Pep_tRNA_hydro_II_dom_sf"/>
</dbReference>
<dbReference type="InterPro" id="IPR036440">
    <property type="entry name" value="Peptidase_C15-like_sf"/>
</dbReference>
<dbReference type="SUPFAM" id="SSF53182">
    <property type="entry name" value="Pyrrolidone carboxyl peptidase (pyroglutamate aminopeptidase)"/>
    <property type="match status" value="1"/>
</dbReference>
<dbReference type="Pfam" id="PF01981">
    <property type="entry name" value="PTH2"/>
    <property type="match status" value="1"/>
</dbReference>
<evidence type="ECO:0000256" key="8">
    <source>
        <dbReference type="ARBA" id="ARBA00048707"/>
    </source>
</evidence>
<dbReference type="SUPFAM" id="SSF102462">
    <property type="entry name" value="Peptidyl-tRNA hydrolase II"/>
    <property type="match status" value="1"/>
</dbReference>
<dbReference type="Gene3D" id="3.40.630.20">
    <property type="entry name" value="Peptidase C15, pyroglutamyl peptidase I-like"/>
    <property type="match status" value="1"/>
</dbReference>
<evidence type="ECO:0000256" key="4">
    <source>
        <dbReference type="ARBA" id="ARBA00022670"/>
    </source>
</evidence>
<dbReference type="NCBIfam" id="TIGR00283">
    <property type="entry name" value="arch_pth2"/>
    <property type="match status" value="1"/>
</dbReference>
<keyword evidence="4" id="KW-0645">Protease</keyword>
<protein>
    <recommendedName>
        <fullName evidence="2">peptidyl-tRNA hydrolase</fullName>
        <ecNumber evidence="2">3.1.1.29</ecNumber>
    </recommendedName>
</protein>
<proteinExistence type="inferred from homology"/>
<keyword evidence="5" id="KW-0378">Hydrolase</keyword>
<dbReference type="Gene3D" id="3.40.1490.10">
    <property type="entry name" value="Bit1"/>
    <property type="match status" value="1"/>
</dbReference>
<evidence type="ECO:0000256" key="2">
    <source>
        <dbReference type="ARBA" id="ARBA00013260"/>
    </source>
</evidence>
<dbReference type="GO" id="GO:0006508">
    <property type="term" value="P:proteolysis"/>
    <property type="evidence" value="ECO:0007669"/>
    <property type="project" value="UniProtKB-KW"/>
</dbReference>
<dbReference type="EC" id="3.1.1.29" evidence="2"/>
<sequence length="346" mass="36822">MFWTGFSSFGSGEDRVDSNPTAVLAEACGKLEGSSCAVVEVSMAACDEIVATAADSDIVVHLGVASQSERIMLEAAAYNETSFRVPDERGAQPVAGEIESGFEPKVASPLDVEAIVAELRAQGHDVAVSEDPGRFVCNYLYFKSLRKRAGRPTLFVHTPPFDAVPESRQLETLRCLRTILARRPSLLDDLLSLGVDAKRAREAVDAGCASVEAAMDLLFREDDDDDQDIKMVLVVRSDISMSPGKIAAQSCHAALGAYRAALEMTPDVALRWVDAGEKVVVARSPPTADATFLAQRQSDARNAGLPAFVVSDAGRTEVAPGTETVLAVGPGDAPTVDTITKDLRLL</sequence>
<dbReference type="InterPro" id="IPR000816">
    <property type="entry name" value="Peptidase_C15"/>
</dbReference>
<evidence type="ECO:0000313" key="9">
    <source>
        <dbReference type="EMBL" id="KAJ8602297.1"/>
    </source>
</evidence>
<dbReference type="EMBL" id="JAQMWT010000387">
    <property type="protein sequence ID" value="KAJ8602297.1"/>
    <property type="molecule type" value="Genomic_DNA"/>
</dbReference>
<dbReference type="Pfam" id="PF01470">
    <property type="entry name" value="Peptidase_C15"/>
    <property type="match status" value="1"/>
</dbReference>
<dbReference type="Proteomes" id="UP001230188">
    <property type="component" value="Unassembled WGS sequence"/>
</dbReference>
<comment type="caution">
    <text evidence="9">The sequence shown here is derived from an EMBL/GenBank/DDBJ whole genome shotgun (WGS) entry which is preliminary data.</text>
</comment>
<dbReference type="GO" id="GO:0004045">
    <property type="term" value="F:peptidyl-tRNA hydrolase activity"/>
    <property type="evidence" value="ECO:0007669"/>
    <property type="project" value="UniProtKB-EC"/>
</dbReference>
<comment type="catalytic activity">
    <reaction evidence="8">
        <text>an N-acyl-L-alpha-aminoacyl-tRNA + H2O = an N-acyl-L-amino acid + a tRNA + H(+)</text>
        <dbReference type="Rhea" id="RHEA:54448"/>
        <dbReference type="Rhea" id="RHEA-COMP:10123"/>
        <dbReference type="Rhea" id="RHEA-COMP:13883"/>
        <dbReference type="ChEBI" id="CHEBI:15377"/>
        <dbReference type="ChEBI" id="CHEBI:15378"/>
        <dbReference type="ChEBI" id="CHEBI:59874"/>
        <dbReference type="ChEBI" id="CHEBI:78442"/>
        <dbReference type="ChEBI" id="CHEBI:138191"/>
        <dbReference type="EC" id="3.1.1.29"/>
    </reaction>
</comment>
<evidence type="ECO:0000256" key="3">
    <source>
        <dbReference type="ARBA" id="ARBA00022490"/>
    </source>
</evidence>
<evidence type="ECO:0000256" key="6">
    <source>
        <dbReference type="ARBA" id="ARBA00022807"/>
    </source>
</evidence>